<proteinExistence type="inferred from homology"/>
<dbReference type="Gene3D" id="3.60.10.10">
    <property type="entry name" value="Endonuclease/exonuclease/phosphatase"/>
    <property type="match status" value="1"/>
</dbReference>
<gene>
    <name evidence="8" type="ORF">MNBD_BACTEROID03-2009</name>
</gene>
<evidence type="ECO:0000256" key="3">
    <source>
        <dbReference type="ARBA" id="ARBA00007092"/>
    </source>
</evidence>
<evidence type="ECO:0000256" key="5">
    <source>
        <dbReference type="ARBA" id="ARBA00022801"/>
    </source>
</evidence>
<dbReference type="EMBL" id="UOEL01000147">
    <property type="protein sequence ID" value="VAW17972.1"/>
    <property type="molecule type" value="Genomic_DNA"/>
</dbReference>
<organism evidence="8">
    <name type="scientific">hydrothermal vent metagenome</name>
    <dbReference type="NCBI Taxonomy" id="652676"/>
    <lineage>
        <taxon>unclassified sequences</taxon>
        <taxon>metagenomes</taxon>
        <taxon>ecological metagenomes</taxon>
    </lineage>
</organism>
<dbReference type="PROSITE" id="PS51435">
    <property type="entry name" value="AP_NUCLEASE_F1_4"/>
    <property type="match status" value="1"/>
</dbReference>
<evidence type="ECO:0000313" key="8">
    <source>
        <dbReference type="EMBL" id="VAW17972.1"/>
    </source>
</evidence>
<feature type="domain" description="Endonuclease/exonuclease/phosphatase" evidence="7">
    <location>
        <begin position="4"/>
        <end position="245"/>
    </location>
</feature>
<accession>A0A3B0TU59</accession>
<dbReference type="EC" id="3.1.11.2" evidence="8"/>
<keyword evidence="6" id="KW-0460">Magnesium</keyword>
<dbReference type="GO" id="GO:0008081">
    <property type="term" value="F:phosphoric diester hydrolase activity"/>
    <property type="evidence" value="ECO:0007669"/>
    <property type="project" value="TreeGrafter"/>
</dbReference>
<dbReference type="InterPro" id="IPR005135">
    <property type="entry name" value="Endo/exonuclease/phosphatase"/>
</dbReference>
<dbReference type="PROSITE" id="PS00726">
    <property type="entry name" value="AP_NUCLEASE_F1_1"/>
    <property type="match status" value="1"/>
</dbReference>
<comment type="similarity">
    <text evidence="3">Belongs to the DNA repair enzymes AP/ExoA family.</text>
</comment>
<reference evidence="8" key="1">
    <citation type="submission" date="2018-06" db="EMBL/GenBank/DDBJ databases">
        <authorList>
            <person name="Zhirakovskaya E."/>
        </authorList>
    </citation>
    <scope>NUCLEOTIDE SEQUENCE</scope>
</reference>
<dbReference type="InterPro" id="IPR020847">
    <property type="entry name" value="AP_endonuclease_F1_BS"/>
</dbReference>
<name>A0A3B0TU59_9ZZZZ</name>
<dbReference type="InterPro" id="IPR036691">
    <property type="entry name" value="Endo/exonu/phosph_ase_sf"/>
</dbReference>
<dbReference type="FunFam" id="3.60.10.10:FF:000026">
    <property type="entry name" value="Exodeoxyribonuclease III"/>
    <property type="match status" value="1"/>
</dbReference>
<dbReference type="PANTHER" id="PTHR22748">
    <property type="entry name" value="AP ENDONUCLEASE"/>
    <property type="match status" value="1"/>
</dbReference>
<keyword evidence="4" id="KW-0479">Metal-binding</keyword>
<comment type="cofactor">
    <cofactor evidence="2">
        <name>Mg(2+)</name>
        <dbReference type="ChEBI" id="CHEBI:18420"/>
    </cofactor>
</comment>
<dbReference type="GO" id="GO:0003906">
    <property type="term" value="F:DNA-(apurinic or apyrimidinic site) endonuclease activity"/>
    <property type="evidence" value="ECO:0007669"/>
    <property type="project" value="TreeGrafter"/>
</dbReference>
<evidence type="ECO:0000256" key="2">
    <source>
        <dbReference type="ARBA" id="ARBA00001946"/>
    </source>
</evidence>
<comment type="cofactor">
    <cofactor evidence="1">
        <name>Mn(2+)</name>
        <dbReference type="ChEBI" id="CHEBI:29035"/>
    </cofactor>
</comment>
<dbReference type="SUPFAM" id="SSF56219">
    <property type="entry name" value="DNase I-like"/>
    <property type="match status" value="1"/>
</dbReference>
<dbReference type="InterPro" id="IPR020848">
    <property type="entry name" value="AP_endonuclease_F1_CS"/>
</dbReference>
<dbReference type="PANTHER" id="PTHR22748:SF6">
    <property type="entry name" value="DNA-(APURINIC OR APYRIMIDINIC SITE) ENDONUCLEASE"/>
    <property type="match status" value="1"/>
</dbReference>
<dbReference type="Pfam" id="PF03372">
    <property type="entry name" value="Exo_endo_phos"/>
    <property type="match status" value="1"/>
</dbReference>
<evidence type="ECO:0000256" key="4">
    <source>
        <dbReference type="ARBA" id="ARBA00022723"/>
    </source>
</evidence>
<dbReference type="PROSITE" id="PS00727">
    <property type="entry name" value="AP_NUCLEASE_F1_2"/>
    <property type="match status" value="1"/>
</dbReference>
<evidence type="ECO:0000256" key="1">
    <source>
        <dbReference type="ARBA" id="ARBA00001936"/>
    </source>
</evidence>
<dbReference type="CDD" id="cd10281">
    <property type="entry name" value="Nape_like_AP-endo"/>
    <property type="match status" value="1"/>
</dbReference>
<keyword evidence="5 8" id="KW-0378">Hydrolase</keyword>
<dbReference type="NCBIfam" id="TIGR00195">
    <property type="entry name" value="exoDNase_III"/>
    <property type="match status" value="1"/>
</dbReference>
<dbReference type="GO" id="GO:0046872">
    <property type="term" value="F:metal ion binding"/>
    <property type="evidence" value="ECO:0007669"/>
    <property type="project" value="UniProtKB-KW"/>
</dbReference>
<dbReference type="GO" id="GO:0008311">
    <property type="term" value="F:double-stranded DNA 3'-5' DNA exonuclease activity"/>
    <property type="evidence" value="ECO:0007669"/>
    <property type="project" value="UniProtKB-EC"/>
</dbReference>
<dbReference type="AlphaFoldDB" id="A0A3B0TU59"/>
<dbReference type="GO" id="GO:0003677">
    <property type="term" value="F:DNA binding"/>
    <property type="evidence" value="ECO:0007669"/>
    <property type="project" value="InterPro"/>
</dbReference>
<evidence type="ECO:0000259" key="7">
    <source>
        <dbReference type="Pfam" id="PF03372"/>
    </source>
</evidence>
<sequence length="255" mass="29540">MKIISYNVNGIRAALKKGFLEWLQTVDPDVICLQEIKANEDQLDLSLFKDAGYGHNYWFSAQKKGYSGVAIISKKKPDHVEFGTGIDYMDFEGRNLRADFGDVSIMSMYLPSGTNMARLDFKLKYMDDLQNYLTDLRKQKPNLIVLGDYNICHEAIDIHDPVRNKNVSGFLPVEREWIGNFMESGFIDSFRHFNKEPDNYTWWSYRANSRNNNKGWRLDYGMVSRPLENRLKRSVILAEAKHSDHCPILVEIKAP</sequence>
<dbReference type="GO" id="GO:0006284">
    <property type="term" value="P:base-excision repair"/>
    <property type="evidence" value="ECO:0007669"/>
    <property type="project" value="TreeGrafter"/>
</dbReference>
<protein>
    <submittedName>
        <fullName evidence="8">Exodeoxyribonuclease III</fullName>
        <ecNumber evidence="8">3.1.11.2</ecNumber>
    </submittedName>
</protein>
<dbReference type="InterPro" id="IPR004808">
    <property type="entry name" value="AP_endonuc_1"/>
</dbReference>
<dbReference type="NCBIfam" id="TIGR00633">
    <property type="entry name" value="xth"/>
    <property type="match status" value="1"/>
</dbReference>
<evidence type="ECO:0000256" key="6">
    <source>
        <dbReference type="ARBA" id="ARBA00022842"/>
    </source>
</evidence>